<organism evidence="1 2">
    <name type="scientific">Robertmurraya siralis</name>
    <dbReference type="NCBI Taxonomy" id="77777"/>
    <lineage>
        <taxon>Bacteria</taxon>
        <taxon>Bacillati</taxon>
        <taxon>Bacillota</taxon>
        <taxon>Bacilli</taxon>
        <taxon>Bacillales</taxon>
        <taxon>Bacillaceae</taxon>
        <taxon>Robertmurraya</taxon>
    </lineage>
</organism>
<sequence>MTNYQNIDWEHIKKQGSQIIMIDVDHPNMIKVVENDLVSEREELLTVDKYITHQSNPYGPTGLVNVYEIVERAVDNRNNLILFVRNNTIKYER</sequence>
<accession>A0A919WEZ7</accession>
<dbReference type="EMBL" id="BORC01000001">
    <property type="protein sequence ID" value="GIN60524.1"/>
    <property type="molecule type" value="Genomic_DNA"/>
</dbReference>
<dbReference type="RefSeq" id="WP_095306767.1">
    <property type="nucleotide sequence ID" value="NZ_BORC01000001.1"/>
</dbReference>
<comment type="caution">
    <text evidence="1">The sequence shown here is derived from an EMBL/GenBank/DDBJ whole genome shotgun (WGS) entry which is preliminary data.</text>
</comment>
<gene>
    <name evidence="1" type="ORF">J27TS8_05170</name>
</gene>
<evidence type="ECO:0000313" key="2">
    <source>
        <dbReference type="Proteomes" id="UP000682111"/>
    </source>
</evidence>
<dbReference type="Proteomes" id="UP000682111">
    <property type="component" value="Unassembled WGS sequence"/>
</dbReference>
<name>A0A919WEZ7_9BACI</name>
<proteinExistence type="predicted"/>
<dbReference type="AlphaFoldDB" id="A0A919WEZ7"/>
<protein>
    <submittedName>
        <fullName evidence="1">Uncharacterized protein</fullName>
    </submittedName>
</protein>
<evidence type="ECO:0000313" key="1">
    <source>
        <dbReference type="EMBL" id="GIN60524.1"/>
    </source>
</evidence>
<keyword evidence="2" id="KW-1185">Reference proteome</keyword>
<reference evidence="1" key="1">
    <citation type="submission" date="2021-03" db="EMBL/GenBank/DDBJ databases">
        <title>Antimicrobial resistance genes in bacteria isolated from Japanese honey, and their potential for conferring macrolide and lincosamide resistance in the American foulbrood pathogen Paenibacillus larvae.</title>
        <authorList>
            <person name="Okamoto M."/>
            <person name="Kumagai M."/>
            <person name="Kanamori H."/>
            <person name="Takamatsu D."/>
        </authorList>
    </citation>
    <scope>NUCLEOTIDE SEQUENCE</scope>
    <source>
        <strain evidence="1">J27TS8</strain>
    </source>
</reference>